<dbReference type="InterPro" id="IPR004089">
    <property type="entry name" value="MCPsignal_dom"/>
</dbReference>
<dbReference type="PROSITE" id="PS50192">
    <property type="entry name" value="T_SNARE"/>
    <property type="match status" value="1"/>
</dbReference>
<dbReference type="InterPro" id="IPR003660">
    <property type="entry name" value="HAMP_dom"/>
</dbReference>
<feature type="domain" description="Methyl-accepting transducer" evidence="14">
    <location>
        <begin position="278"/>
        <end position="507"/>
    </location>
</feature>
<dbReference type="SUPFAM" id="SSF58104">
    <property type="entry name" value="Methyl-accepting chemotaxis protein (MCP) signaling domain"/>
    <property type="match status" value="1"/>
</dbReference>
<feature type="domain" description="T-SNARE coiled-coil homology" evidence="15">
    <location>
        <begin position="437"/>
        <end position="499"/>
    </location>
</feature>
<keyword evidence="2" id="KW-1003">Cell membrane</keyword>
<keyword evidence="18" id="KW-1185">Reference proteome</keyword>
<evidence type="ECO:0000256" key="11">
    <source>
        <dbReference type="PROSITE-ProRule" id="PRU00284"/>
    </source>
</evidence>
<dbReference type="InterPro" id="IPR003122">
    <property type="entry name" value="Tar_rcpt_lig-bd"/>
</dbReference>
<dbReference type="Pfam" id="PF02203">
    <property type="entry name" value="TarH"/>
    <property type="match status" value="1"/>
</dbReference>
<dbReference type="RefSeq" id="WP_273674738.1">
    <property type="nucleotide sequence ID" value="NZ_JAQQXR010000017.1"/>
</dbReference>
<evidence type="ECO:0000256" key="3">
    <source>
        <dbReference type="ARBA" id="ARBA00022481"/>
    </source>
</evidence>
<evidence type="ECO:0000256" key="4">
    <source>
        <dbReference type="ARBA" id="ARBA00022500"/>
    </source>
</evidence>
<dbReference type="CDD" id="cd11386">
    <property type="entry name" value="MCP_signal"/>
    <property type="match status" value="1"/>
</dbReference>
<keyword evidence="6 13" id="KW-0812">Transmembrane</keyword>
<dbReference type="PANTHER" id="PTHR43531:SF14">
    <property type="entry name" value="METHYL-ACCEPTING CHEMOTAXIS PROTEIN I-RELATED"/>
    <property type="match status" value="1"/>
</dbReference>
<dbReference type="SMART" id="SM00283">
    <property type="entry name" value="MA"/>
    <property type="match status" value="1"/>
</dbReference>
<evidence type="ECO:0000256" key="5">
    <source>
        <dbReference type="ARBA" id="ARBA00022519"/>
    </source>
</evidence>
<keyword evidence="3" id="KW-0488">Methylation</keyword>
<gene>
    <name evidence="17" type="ORF">OIK44_24535</name>
</gene>
<evidence type="ECO:0000259" key="15">
    <source>
        <dbReference type="PROSITE" id="PS50192"/>
    </source>
</evidence>
<dbReference type="Gene3D" id="1.10.287.950">
    <property type="entry name" value="Methyl-accepting chemotaxis protein"/>
    <property type="match status" value="1"/>
</dbReference>
<proteinExistence type="inferred from homology"/>
<dbReference type="InterPro" id="IPR004090">
    <property type="entry name" value="Chemotax_Me-accpt_rcpt"/>
</dbReference>
<evidence type="ECO:0000256" key="8">
    <source>
        <dbReference type="ARBA" id="ARBA00023136"/>
    </source>
</evidence>
<evidence type="ECO:0000313" key="18">
    <source>
        <dbReference type="Proteomes" id="UP001221208"/>
    </source>
</evidence>
<dbReference type="SMART" id="SM00304">
    <property type="entry name" value="HAMP"/>
    <property type="match status" value="1"/>
</dbReference>
<evidence type="ECO:0000256" key="9">
    <source>
        <dbReference type="ARBA" id="ARBA00023224"/>
    </source>
</evidence>
<evidence type="ECO:0000313" key="17">
    <source>
        <dbReference type="EMBL" id="MDC8760757.1"/>
    </source>
</evidence>
<dbReference type="PANTHER" id="PTHR43531">
    <property type="entry name" value="PROTEIN ICFG"/>
    <property type="match status" value="1"/>
</dbReference>
<feature type="transmembrane region" description="Helical" evidence="13">
    <location>
        <begin position="198"/>
        <end position="220"/>
    </location>
</feature>
<comment type="similarity">
    <text evidence="10">Belongs to the methyl-accepting chemotaxis (MCP) protein family.</text>
</comment>
<reference evidence="17 18" key="1">
    <citation type="submission" date="2022-10" db="EMBL/GenBank/DDBJ databases">
        <title>Janthinobacterium sp. hw3 Genome sequencing.</title>
        <authorList>
            <person name="Park S."/>
        </authorList>
    </citation>
    <scope>NUCLEOTIDE SEQUENCE [LARGE SCALE GENOMIC DNA]</scope>
    <source>
        <strain evidence="18">hw3</strain>
    </source>
</reference>
<comment type="caution">
    <text evidence="17">The sequence shown here is derived from an EMBL/GenBank/DDBJ whole genome shotgun (WGS) entry which is preliminary data.</text>
</comment>
<accession>A0ABT5K6X5</accession>
<evidence type="ECO:0000256" key="6">
    <source>
        <dbReference type="ARBA" id="ARBA00022692"/>
    </source>
</evidence>
<evidence type="ECO:0000259" key="14">
    <source>
        <dbReference type="PROSITE" id="PS50111"/>
    </source>
</evidence>
<dbReference type="Proteomes" id="UP001221208">
    <property type="component" value="Unassembled WGS sequence"/>
</dbReference>
<keyword evidence="5" id="KW-0997">Cell inner membrane</keyword>
<evidence type="ECO:0000256" key="7">
    <source>
        <dbReference type="ARBA" id="ARBA00022989"/>
    </source>
</evidence>
<dbReference type="CDD" id="cd06225">
    <property type="entry name" value="HAMP"/>
    <property type="match status" value="1"/>
</dbReference>
<dbReference type="Pfam" id="PF00015">
    <property type="entry name" value="MCPsignal"/>
    <property type="match status" value="1"/>
</dbReference>
<evidence type="ECO:0000256" key="1">
    <source>
        <dbReference type="ARBA" id="ARBA00004429"/>
    </source>
</evidence>
<comment type="subcellular location">
    <subcellularLocation>
        <location evidence="1">Cell inner membrane</location>
        <topology evidence="1">Multi-pass membrane protein</topology>
    </subcellularLocation>
</comment>
<dbReference type="InterPro" id="IPR000727">
    <property type="entry name" value="T_SNARE_dom"/>
</dbReference>
<keyword evidence="4" id="KW-0145">Chemotaxis</keyword>
<keyword evidence="8 13" id="KW-0472">Membrane</keyword>
<dbReference type="InterPro" id="IPR051310">
    <property type="entry name" value="MCP_chemotaxis"/>
</dbReference>
<dbReference type="PRINTS" id="PR00260">
    <property type="entry name" value="CHEMTRNSDUCR"/>
</dbReference>
<evidence type="ECO:0000256" key="10">
    <source>
        <dbReference type="ARBA" id="ARBA00029447"/>
    </source>
</evidence>
<dbReference type="PROSITE" id="PS50111">
    <property type="entry name" value="CHEMOTAXIS_TRANSDUC_2"/>
    <property type="match status" value="1"/>
</dbReference>
<evidence type="ECO:0000256" key="12">
    <source>
        <dbReference type="SAM" id="MobiDB-lite"/>
    </source>
</evidence>
<dbReference type="EMBL" id="JAQQXR010000017">
    <property type="protein sequence ID" value="MDC8760757.1"/>
    <property type="molecule type" value="Genomic_DNA"/>
</dbReference>
<evidence type="ECO:0000256" key="2">
    <source>
        <dbReference type="ARBA" id="ARBA00022475"/>
    </source>
</evidence>
<name>A0ABT5K6X5_9BURK</name>
<dbReference type="PROSITE" id="PS50885">
    <property type="entry name" value="HAMP"/>
    <property type="match status" value="1"/>
</dbReference>
<sequence>MLKNIKIRTLIVSTLVFFVAMLLFIGGLGGHSIHNTSILLENTAKKDAKVSARLVERIRFKMEINRSQILQALQHNPVMEWAKLHDHPLTVHFKTIEDTNAEINKLLSAYRDAIATTAERNLVEQWLSVSANLGMNAVAAASAEIQQQKWDDAEKVLIKTINPSYRNSDPLLQELTELLAQRSTRDADAVHATIAATAWLMGAAIVVASVLSVLIGVVLVRGITGPLGQAVGIARGVAAGRLSGRIGVDSDNEIGQLIRALSEMDASLFAIVRDVRGATDTIDGASGRIVAGNQELSNRTEQQAGSLEETASSMVQLTETVRRNGDNARQANALALSAAEVAGQGGAVVSQVVATMGSINESAKKIVDIIGVIDGIAFQTNILALNAAVEAARAGEQGRGFAVVASEVRNLAQRSASAAKEIKTLIDDSVEQVTFGARLVDQAGKTMGDIVTSVNRVTAIMGEITVASREQSEGIDHISKAIHDMDGATQQNAKMVEDAASASDALEQQAKKLVQLVSVFKLSDLAPARPVFAAPPRPSQGPLRSLAAAPAAAARRARRA</sequence>
<feature type="region of interest" description="Disordered" evidence="12">
    <location>
        <begin position="533"/>
        <end position="560"/>
    </location>
</feature>
<feature type="domain" description="HAMP" evidence="16">
    <location>
        <begin position="221"/>
        <end position="273"/>
    </location>
</feature>
<dbReference type="Pfam" id="PF00672">
    <property type="entry name" value="HAMP"/>
    <property type="match status" value="1"/>
</dbReference>
<keyword evidence="7 13" id="KW-1133">Transmembrane helix</keyword>
<evidence type="ECO:0000259" key="16">
    <source>
        <dbReference type="PROSITE" id="PS50885"/>
    </source>
</evidence>
<evidence type="ECO:0000256" key="13">
    <source>
        <dbReference type="SAM" id="Phobius"/>
    </source>
</evidence>
<keyword evidence="9 11" id="KW-0807">Transducer</keyword>
<protein>
    <submittedName>
        <fullName evidence="17">Methyl-accepting chemotaxis protein</fullName>
    </submittedName>
</protein>
<organism evidence="17 18">
    <name type="scientific">Janthinobacterium fluminis</name>
    <dbReference type="NCBI Taxonomy" id="2987524"/>
    <lineage>
        <taxon>Bacteria</taxon>
        <taxon>Pseudomonadati</taxon>
        <taxon>Pseudomonadota</taxon>
        <taxon>Betaproteobacteria</taxon>
        <taxon>Burkholderiales</taxon>
        <taxon>Oxalobacteraceae</taxon>
        <taxon>Janthinobacterium</taxon>
    </lineage>
</organism>